<gene>
    <name evidence="1" type="ORF">HaLaN_23911</name>
</gene>
<proteinExistence type="predicted"/>
<name>A0A699ZT64_HAELA</name>
<comment type="caution">
    <text evidence="1">The sequence shown here is derived from an EMBL/GenBank/DDBJ whole genome shotgun (WGS) entry which is preliminary data.</text>
</comment>
<sequence length="90" mass="10209">GPNTREPKRRDITHPSFRAQAWADLDSYRQELEQDFGTVPQELWGRYRLDPLGNVVCLQASSGALTAFSLANLAKSDTLWCYIIAWRPDG</sequence>
<evidence type="ECO:0000313" key="2">
    <source>
        <dbReference type="Proteomes" id="UP000485058"/>
    </source>
</evidence>
<dbReference type="AlphaFoldDB" id="A0A699ZT64"/>
<feature type="non-terminal residue" evidence="1">
    <location>
        <position position="1"/>
    </location>
</feature>
<keyword evidence="2" id="KW-1185">Reference proteome</keyword>
<evidence type="ECO:0000313" key="1">
    <source>
        <dbReference type="EMBL" id="GFH25873.1"/>
    </source>
</evidence>
<reference evidence="1 2" key="1">
    <citation type="submission" date="2020-02" db="EMBL/GenBank/DDBJ databases">
        <title>Draft genome sequence of Haematococcus lacustris strain NIES-144.</title>
        <authorList>
            <person name="Morimoto D."/>
            <person name="Nakagawa S."/>
            <person name="Yoshida T."/>
            <person name="Sawayama S."/>
        </authorList>
    </citation>
    <scope>NUCLEOTIDE SEQUENCE [LARGE SCALE GENOMIC DNA]</scope>
    <source>
        <strain evidence="1 2">NIES-144</strain>
    </source>
</reference>
<dbReference type="EMBL" id="BLLF01002942">
    <property type="protein sequence ID" value="GFH25873.1"/>
    <property type="molecule type" value="Genomic_DNA"/>
</dbReference>
<organism evidence="1 2">
    <name type="scientific">Haematococcus lacustris</name>
    <name type="common">Green alga</name>
    <name type="synonym">Haematococcus pluvialis</name>
    <dbReference type="NCBI Taxonomy" id="44745"/>
    <lineage>
        <taxon>Eukaryota</taxon>
        <taxon>Viridiplantae</taxon>
        <taxon>Chlorophyta</taxon>
        <taxon>core chlorophytes</taxon>
        <taxon>Chlorophyceae</taxon>
        <taxon>CS clade</taxon>
        <taxon>Chlamydomonadales</taxon>
        <taxon>Haematococcaceae</taxon>
        <taxon>Haematococcus</taxon>
    </lineage>
</organism>
<accession>A0A699ZT64</accession>
<protein>
    <submittedName>
        <fullName evidence="1">Uncharacterized protein</fullName>
    </submittedName>
</protein>
<dbReference type="Proteomes" id="UP000485058">
    <property type="component" value="Unassembled WGS sequence"/>
</dbReference>